<feature type="region of interest" description="Disordered" evidence="1">
    <location>
        <begin position="1"/>
        <end position="122"/>
    </location>
</feature>
<gene>
    <name evidence="2" type="ORF">N0V84_002826</name>
</gene>
<evidence type="ECO:0000313" key="3">
    <source>
        <dbReference type="Proteomes" id="UP001140502"/>
    </source>
</evidence>
<feature type="compositionally biased region" description="Polar residues" evidence="1">
    <location>
        <begin position="1"/>
        <end position="16"/>
    </location>
</feature>
<dbReference type="EMBL" id="JAPEUR010000037">
    <property type="protein sequence ID" value="KAJ4326711.1"/>
    <property type="molecule type" value="Genomic_DNA"/>
</dbReference>
<accession>A0A9W8WIR9</accession>
<sequence>MPQSELSLPSSASYDTTISFTSSSDAQSSLSTSVEFSSADSTQTTSSSGYSGSETTDDISSSTLSSETSSLPTFTPSEATSFDPTSSEATTSEVTSSETAYSATSEATSSEESSSLAITTSSDIPGDCGSPLTTVALANPTPIFGNDVAYDDETAGVTLPFQVGIGDQTSDLVFVSPNGLLTLFGEASSPDNGPVPDTNLPEVAIMPFWDDLYFVTFEGHGVFYEVYPSRRGGREATFEWVGYSANEPGIFHFGLTFYENAPSIVNFTYFTIPDQGSSATVGSQKRTLGGPGYDSLLEWTFDTAGNVFGGFTLEMDHDASFAYTTGTFDTTVCGKRSAPLPPP</sequence>
<feature type="compositionally biased region" description="Low complexity" evidence="1">
    <location>
        <begin position="85"/>
        <end position="122"/>
    </location>
</feature>
<protein>
    <submittedName>
        <fullName evidence="2">Uncharacterized protein</fullName>
    </submittedName>
</protein>
<name>A0A9W8WIR9_9HYPO</name>
<dbReference type="AlphaFoldDB" id="A0A9W8WIR9"/>
<organism evidence="2 3">
    <name type="scientific">Fusarium piperis</name>
    <dbReference type="NCBI Taxonomy" id="1435070"/>
    <lineage>
        <taxon>Eukaryota</taxon>
        <taxon>Fungi</taxon>
        <taxon>Dikarya</taxon>
        <taxon>Ascomycota</taxon>
        <taxon>Pezizomycotina</taxon>
        <taxon>Sordariomycetes</taxon>
        <taxon>Hypocreomycetidae</taxon>
        <taxon>Hypocreales</taxon>
        <taxon>Nectriaceae</taxon>
        <taxon>Fusarium</taxon>
        <taxon>Fusarium solani species complex</taxon>
    </lineage>
</organism>
<comment type="caution">
    <text evidence="2">The sequence shown here is derived from an EMBL/GenBank/DDBJ whole genome shotgun (WGS) entry which is preliminary data.</text>
</comment>
<dbReference type="Proteomes" id="UP001140502">
    <property type="component" value="Unassembled WGS sequence"/>
</dbReference>
<evidence type="ECO:0000313" key="2">
    <source>
        <dbReference type="EMBL" id="KAJ4326711.1"/>
    </source>
</evidence>
<proteinExistence type="predicted"/>
<evidence type="ECO:0000256" key="1">
    <source>
        <dbReference type="SAM" id="MobiDB-lite"/>
    </source>
</evidence>
<feature type="compositionally biased region" description="Low complexity" evidence="1">
    <location>
        <begin position="17"/>
        <end position="77"/>
    </location>
</feature>
<reference evidence="2" key="1">
    <citation type="submission" date="2022-10" db="EMBL/GenBank/DDBJ databases">
        <title>Tapping the CABI collections for fungal endophytes: first genome assemblies for Collariella, Neodidymelliopsis, Ascochyta clinopodiicola, Didymella pomorum, Didymosphaeria variabile, Neocosmospora piperis and Neocucurbitaria cava.</title>
        <authorList>
            <person name="Hill R."/>
        </authorList>
    </citation>
    <scope>NUCLEOTIDE SEQUENCE</scope>
    <source>
        <strain evidence="2">IMI 366586</strain>
    </source>
</reference>
<keyword evidence="3" id="KW-1185">Reference proteome</keyword>
<dbReference type="OrthoDB" id="3563678at2759"/>